<name>A0A1Y5TY41_9PROT</name>
<dbReference type="Pfam" id="PF00266">
    <property type="entry name" value="Aminotran_5"/>
    <property type="match status" value="1"/>
</dbReference>
<dbReference type="InParanoid" id="A0A1Y5TY41"/>
<evidence type="ECO:0000313" key="3">
    <source>
        <dbReference type="EMBL" id="SLN73129.1"/>
    </source>
</evidence>
<keyword evidence="1" id="KW-0663">Pyridoxal phosphate</keyword>
<evidence type="ECO:0000256" key="1">
    <source>
        <dbReference type="ARBA" id="ARBA00022898"/>
    </source>
</evidence>
<dbReference type="EMBL" id="FWFR01000003">
    <property type="protein sequence ID" value="SLN73129.1"/>
    <property type="molecule type" value="Genomic_DNA"/>
</dbReference>
<protein>
    <submittedName>
        <fullName evidence="3">Isopenicillin N epimerase</fullName>
        <ecNumber evidence="3">5.1.1.17</ecNumber>
    </submittedName>
</protein>
<dbReference type="Gene3D" id="3.90.1150.10">
    <property type="entry name" value="Aspartate Aminotransferase, domain 1"/>
    <property type="match status" value="1"/>
</dbReference>
<dbReference type="PANTHER" id="PTHR43586:SF15">
    <property type="entry name" value="BLR3095 PROTEIN"/>
    <property type="match status" value="1"/>
</dbReference>
<dbReference type="Gene3D" id="3.40.640.10">
    <property type="entry name" value="Type I PLP-dependent aspartate aminotransferase-like (Major domain)"/>
    <property type="match status" value="1"/>
</dbReference>
<gene>
    <name evidence="3" type="primary">cefD</name>
    <name evidence="3" type="ORF">OCH7691_03574</name>
</gene>
<dbReference type="InterPro" id="IPR015421">
    <property type="entry name" value="PyrdxlP-dep_Trfase_major"/>
</dbReference>
<accession>A0A1Y5TY41</accession>
<evidence type="ECO:0000259" key="2">
    <source>
        <dbReference type="Pfam" id="PF00266"/>
    </source>
</evidence>
<dbReference type="RefSeq" id="WP_085884907.1">
    <property type="nucleotide sequence ID" value="NZ_FWFR01000003.1"/>
</dbReference>
<dbReference type="InterPro" id="IPR015424">
    <property type="entry name" value="PyrdxlP-dep_Trfase"/>
</dbReference>
<dbReference type="OrthoDB" id="9804366at2"/>
<dbReference type="Proteomes" id="UP000193200">
    <property type="component" value="Unassembled WGS sequence"/>
</dbReference>
<organism evidence="3 4">
    <name type="scientific">Oceanibacterium hippocampi</name>
    <dbReference type="NCBI Taxonomy" id="745714"/>
    <lineage>
        <taxon>Bacteria</taxon>
        <taxon>Pseudomonadati</taxon>
        <taxon>Pseudomonadota</taxon>
        <taxon>Alphaproteobacteria</taxon>
        <taxon>Sneathiellales</taxon>
        <taxon>Sneathiellaceae</taxon>
        <taxon>Oceanibacterium</taxon>
    </lineage>
</organism>
<feature type="domain" description="Aminotransferase class V" evidence="2">
    <location>
        <begin position="53"/>
        <end position="355"/>
    </location>
</feature>
<keyword evidence="3" id="KW-0413">Isomerase</keyword>
<sequence length="380" mass="40753">MIPNQRHLFEIPEDVAYLNCAYMAPLMRSVRTAGERGVALKSSPWELTPGDFFSQSETARGLFATLIGATADDVAIIPSASYGIEIAARNLPLARGTTILMLADQFPSNVYPWQARARETGAAIHSVARPADGDWTAAILAALESVPAGGLAVAALPHCHWTDGGLVDLALIAPAVRDRGGRLVLDVTQSLGALPLDVGEIRPDYLVAASYKWLLGPYSLGFAYVAPEHQGGRPLEQTWIGRAGSEDFAGLVAYREDRQPGARSFDVGERANFALMPMAIAALRQILDWGTAEIQATLRAMTDSIAEGARSHGLIAADGSNRAGHFLGLRFPDGPPDGLLARLAAEKIFVSQRGDAMRVTPHLYNNQRDIDRLLAAIGRL</sequence>
<dbReference type="InterPro" id="IPR000192">
    <property type="entry name" value="Aminotrans_V_dom"/>
</dbReference>
<keyword evidence="4" id="KW-1185">Reference proteome</keyword>
<proteinExistence type="predicted"/>
<evidence type="ECO:0000313" key="4">
    <source>
        <dbReference type="Proteomes" id="UP000193200"/>
    </source>
</evidence>
<dbReference type="AlphaFoldDB" id="A0A1Y5TY41"/>
<dbReference type="EC" id="5.1.1.17" evidence="3"/>
<dbReference type="InterPro" id="IPR015422">
    <property type="entry name" value="PyrdxlP-dep_Trfase_small"/>
</dbReference>
<dbReference type="GO" id="GO:0045439">
    <property type="term" value="F:isopenicillin-N epimerase activity"/>
    <property type="evidence" value="ECO:0007669"/>
    <property type="project" value="UniProtKB-EC"/>
</dbReference>
<dbReference type="PANTHER" id="PTHR43586">
    <property type="entry name" value="CYSTEINE DESULFURASE"/>
    <property type="match status" value="1"/>
</dbReference>
<dbReference type="SUPFAM" id="SSF53383">
    <property type="entry name" value="PLP-dependent transferases"/>
    <property type="match status" value="1"/>
</dbReference>
<reference evidence="3 4" key="1">
    <citation type="submission" date="2017-03" db="EMBL/GenBank/DDBJ databases">
        <authorList>
            <person name="Afonso C.L."/>
            <person name="Miller P.J."/>
            <person name="Scott M.A."/>
            <person name="Spackman E."/>
            <person name="Goraichik I."/>
            <person name="Dimitrov K.M."/>
            <person name="Suarez D.L."/>
            <person name="Swayne D.E."/>
        </authorList>
    </citation>
    <scope>NUCLEOTIDE SEQUENCE [LARGE SCALE GENOMIC DNA]</scope>
    <source>
        <strain evidence="3 4">CECT 7691</strain>
    </source>
</reference>